<dbReference type="CDD" id="cd06225">
    <property type="entry name" value="HAMP"/>
    <property type="match status" value="1"/>
</dbReference>
<dbReference type="GO" id="GO:0016020">
    <property type="term" value="C:membrane"/>
    <property type="evidence" value="ECO:0007669"/>
    <property type="project" value="UniProtKB-SubCell"/>
</dbReference>
<dbReference type="InterPro" id="IPR003594">
    <property type="entry name" value="HATPase_dom"/>
</dbReference>
<keyword evidence="8" id="KW-0067">ATP-binding</keyword>
<dbReference type="EC" id="2.7.13.3" evidence="3"/>
<dbReference type="InterPro" id="IPR003661">
    <property type="entry name" value="HisK_dim/P_dom"/>
</dbReference>
<dbReference type="InterPro" id="IPR036097">
    <property type="entry name" value="HisK_dim/P_sf"/>
</dbReference>
<dbReference type="InterPro" id="IPR036890">
    <property type="entry name" value="HATPase_C_sf"/>
</dbReference>
<dbReference type="SMART" id="SM00304">
    <property type="entry name" value="HAMP"/>
    <property type="match status" value="1"/>
</dbReference>
<keyword evidence="11" id="KW-0472">Membrane</keyword>
<keyword evidence="5" id="KW-0808">Transferase</keyword>
<evidence type="ECO:0000313" key="15">
    <source>
        <dbReference type="Proteomes" id="UP000249203"/>
    </source>
</evidence>
<feature type="transmembrane region" description="Helical" evidence="11">
    <location>
        <begin position="196"/>
        <end position="215"/>
    </location>
</feature>
<feature type="domain" description="HAMP" evidence="13">
    <location>
        <begin position="216"/>
        <end position="268"/>
    </location>
</feature>
<evidence type="ECO:0000313" key="14">
    <source>
        <dbReference type="EMBL" id="RAJ93576.1"/>
    </source>
</evidence>
<evidence type="ECO:0000256" key="3">
    <source>
        <dbReference type="ARBA" id="ARBA00012438"/>
    </source>
</evidence>
<evidence type="ECO:0000256" key="8">
    <source>
        <dbReference type="ARBA" id="ARBA00022840"/>
    </source>
</evidence>
<dbReference type="SMART" id="SM00388">
    <property type="entry name" value="HisKA"/>
    <property type="match status" value="1"/>
</dbReference>
<gene>
    <name evidence="14" type="ORF">B0I24_11827</name>
</gene>
<dbReference type="PROSITE" id="PS50885">
    <property type="entry name" value="HAMP"/>
    <property type="match status" value="1"/>
</dbReference>
<organism evidence="14 15">
    <name type="scientific">Aliidiomarina maris</name>
    <dbReference type="NCBI Taxonomy" id="531312"/>
    <lineage>
        <taxon>Bacteria</taxon>
        <taxon>Pseudomonadati</taxon>
        <taxon>Pseudomonadota</taxon>
        <taxon>Gammaproteobacteria</taxon>
        <taxon>Alteromonadales</taxon>
        <taxon>Idiomarinaceae</taxon>
        <taxon>Aliidiomarina</taxon>
    </lineage>
</organism>
<evidence type="ECO:0000256" key="5">
    <source>
        <dbReference type="ARBA" id="ARBA00022679"/>
    </source>
</evidence>
<keyword evidence="11" id="KW-0812">Transmembrane</keyword>
<dbReference type="InterPro" id="IPR004358">
    <property type="entry name" value="Sig_transdc_His_kin-like_C"/>
</dbReference>
<evidence type="ECO:0000256" key="9">
    <source>
        <dbReference type="ARBA" id="ARBA00023012"/>
    </source>
</evidence>
<dbReference type="GO" id="GO:0000155">
    <property type="term" value="F:phosphorelay sensor kinase activity"/>
    <property type="evidence" value="ECO:0007669"/>
    <property type="project" value="InterPro"/>
</dbReference>
<dbReference type="InterPro" id="IPR003660">
    <property type="entry name" value="HAMP_dom"/>
</dbReference>
<dbReference type="PANTHER" id="PTHR43065:SF10">
    <property type="entry name" value="PEROXIDE STRESS-ACTIVATED HISTIDINE KINASE MAK3"/>
    <property type="match status" value="1"/>
</dbReference>
<dbReference type="CDD" id="cd00082">
    <property type="entry name" value="HisKA"/>
    <property type="match status" value="1"/>
</dbReference>
<dbReference type="Gene3D" id="6.10.340.10">
    <property type="match status" value="1"/>
</dbReference>
<proteinExistence type="predicted"/>
<dbReference type="SMART" id="SM00387">
    <property type="entry name" value="HATPase_c"/>
    <property type="match status" value="1"/>
</dbReference>
<dbReference type="PANTHER" id="PTHR43065">
    <property type="entry name" value="SENSOR HISTIDINE KINASE"/>
    <property type="match status" value="1"/>
</dbReference>
<evidence type="ECO:0000256" key="1">
    <source>
        <dbReference type="ARBA" id="ARBA00000085"/>
    </source>
</evidence>
<name>A0A327WRV4_9GAMM</name>
<dbReference type="InterPro" id="IPR005467">
    <property type="entry name" value="His_kinase_dom"/>
</dbReference>
<dbReference type="Pfam" id="PF00672">
    <property type="entry name" value="HAMP"/>
    <property type="match status" value="1"/>
</dbReference>
<keyword evidence="9" id="KW-0902">Two-component regulatory system</keyword>
<reference evidence="14 15" key="1">
    <citation type="submission" date="2018-06" db="EMBL/GenBank/DDBJ databases">
        <title>Genomic Encyclopedia of Type Strains, Phase III (KMG-III): the genomes of soil and plant-associated and newly described type strains.</title>
        <authorList>
            <person name="Whitman W."/>
        </authorList>
    </citation>
    <scope>NUCLEOTIDE SEQUENCE [LARGE SCALE GENOMIC DNA]</scope>
    <source>
        <strain evidence="14 15">CGMCC 1.15366</strain>
    </source>
</reference>
<keyword evidence="4" id="KW-0597">Phosphoprotein</keyword>
<evidence type="ECO:0000256" key="4">
    <source>
        <dbReference type="ARBA" id="ARBA00022553"/>
    </source>
</evidence>
<evidence type="ECO:0000256" key="2">
    <source>
        <dbReference type="ARBA" id="ARBA00004370"/>
    </source>
</evidence>
<sequence length="521" mass="57311">MYTFVTCDRFVSDISDTAMKKSAKRFWRLSGMQRALLLYVVLPLLVVAGGGISFGLDRLATLESDRLKDDVELIGRAIRLPVGEALASGDDEAVRRTLQSVFDIGRIYGASVFDVNGNQVAAAGITERDLTTSQVAQQVVTTGEQQERYRQVSGMFLFSHFIPVFDDLGRTNGFIQINRRASDFDASLAQLSRTAWTTWWVLCFATLAIVIFGHYSGVGRHINALTLAMQRVERGERSYRAEQTGPSELARLAGQLNRMLDSIDAKDQELAAHQAQEEALAKRLQHQKKMAAIGRVASGVAHELGAPLTVIDGRARRLAQTYGDDPQANRQLTAIRGQVARLTRIVRQLLNYARQQDEGVDVIHIRQLIEECMTNVSHEVTRDDLTIEISACPDLQLQADESRIELALVNVMRNAAQAASHHVWVLAQQDSYQGVDGIRIAIRDDGAGLPSNVTVERLLEPFFSTKSHGEGTGLGLAIVHNVMAEHAGYLHLSNHPSGGCEVVLWLPIAAQAPALEVSKES</sequence>
<evidence type="ECO:0000256" key="7">
    <source>
        <dbReference type="ARBA" id="ARBA00022777"/>
    </source>
</evidence>
<dbReference type="SUPFAM" id="SSF47384">
    <property type="entry name" value="Homodimeric domain of signal transducing histidine kinase"/>
    <property type="match status" value="1"/>
</dbReference>
<evidence type="ECO:0000256" key="6">
    <source>
        <dbReference type="ARBA" id="ARBA00022741"/>
    </source>
</evidence>
<dbReference type="Pfam" id="PF00512">
    <property type="entry name" value="HisKA"/>
    <property type="match status" value="1"/>
</dbReference>
<dbReference type="EMBL" id="QLMD01000018">
    <property type="protein sequence ID" value="RAJ93576.1"/>
    <property type="molecule type" value="Genomic_DNA"/>
</dbReference>
<protein>
    <recommendedName>
        <fullName evidence="3">histidine kinase</fullName>
        <ecNumber evidence="3">2.7.13.3</ecNumber>
    </recommendedName>
</protein>
<dbReference type="AlphaFoldDB" id="A0A327WRV4"/>
<feature type="coiled-coil region" evidence="10">
    <location>
        <begin position="256"/>
        <end position="283"/>
    </location>
</feature>
<evidence type="ECO:0000259" key="12">
    <source>
        <dbReference type="PROSITE" id="PS50109"/>
    </source>
</evidence>
<dbReference type="PROSITE" id="PS50109">
    <property type="entry name" value="HIS_KIN"/>
    <property type="match status" value="1"/>
</dbReference>
<keyword evidence="11" id="KW-1133">Transmembrane helix</keyword>
<evidence type="ECO:0000256" key="10">
    <source>
        <dbReference type="SAM" id="Coils"/>
    </source>
</evidence>
<dbReference type="Gene3D" id="3.30.565.10">
    <property type="entry name" value="Histidine kinase-like ATPase, C-terminal domain"/>
    <property type="match status" value="1"/>
</dbReference>
<dbReference type="Pfam" id="PF02518">
    <property type="entry name" value="HATPase_c"/>
    <property type="match status" value="1"/>
</dbReference>
<dbReference type="SUPFAM" id="SSF55874">
    <property type="entry name" value="ATPase domain of HSP90 chaperone/DNA topoisomerase II/histidine kinase"/>
    <property type="match status" value="1"/>
</dbReference>
<comment type="subcellular location">
    <subcellularLocation>
        <location evidence="2">Membrane</location>
    </subcellularLocation>
</comment>
<dbReference type="GO" id="GO:0005524">
    <property type="term" value="F:ATP binding"/>
    <property type="evidence" value="ECO:0007669"/>
    <property type="project" value="UniProtKB-KW"/>
</dbReference>
<accession>A0A327WRV4</accession>
<dbReference type="Proteomes" id="UP000249203">
    <property type="component" value="Unassembled WGS sequence"/>
</dbReference>
<keyword evidence="6" id="KW-0547">Nucleotide-binding</keyword>
<comment type="caution">
    <text evidence="14">The sequence shown here is derived from an EMBL/GenBank/DDBJ whole genome shotgun (WGS) entry which is preliminary data.</text>
</comment>
<keyword evidence="10" id="KW-0175">Coiled coil</keyword>
<dbReference type="Gene3D" id="1.10.287.130">
    <property type="match status" value="1"/>
</dbReference>
<evidence type="ECO:0000256" key="11">
    <source>
        <dbReference type="SAM" id="Phobius"/>
    </source>
</evidence>
<feature type="transmembrane region" description="Helical" evidence="11">
    <location>
        <begin position="36"/>
        <end position="56"/>
    </location>
</feature>
<feature type="domain" description="Histidine kinase" evidence="12">
    <location>
        <begin position="299"/>
        <end position="510"/>
    </location>
</feature>
<comment type="catalytic activity">
    <reaction evidence="1">
        <text>ATP + protein L-histidine = ADP + protein N-phospho-L-histidine.</text>
        <dbReference type="EC" id="2.7.13.3"/>
    </reaction>
</comment>
<keyword evidence="7" id="KW-0418">Kinase</keyword>
<evidence type="ECO:0000259" key="13">
    <source>
        <dbReference type="PROSITE" id="PS50885"/>
    </source>
</evidence>
<dbReference type="PRINTS" id="PR00344">
    <property type="entry name" value="BCTRLSENSOR"/>
</dbReference>